<comment type="caution">
    <text evidence="7">The sequence shown here is derived from an EMBL/GenBank/DDBJ whole genome shotgun (WGS) entry which is preliminary data.</text>
</comment>
<evidence type="ECO:0000259" key="6">
    <source>
        <dbReference type="PROSITE" id="PS50977"/>
    </source>
</evidence>
<dbReference type="EMBL" id="JBHLZP010000339">
    <property type="protein sequence ID" value="MFB9837069.1"/>
    <property type="molecule type" value="Genomic_DNA"/>
</dbReference>
<evidence type="ECO:0000313" key="8">
    <source>
        <dbReference type="Proteomes" id="UP001589627"/>
    </source>
</evidence>
<dbReference type="Gene3D" id="1.10.357.10">
    <property type="entry name" value="Tetracycline Repressor, domain 2"/>
    <property type="match status" value="1"/>
</dbReference>
<proteinExistence type="predicted"/>
<dbReference type="InterPro" id="IPR039538">
    <property type="entry name" value="BetI_C"/>
</dbReference>
<reference evidence="7 8" key="1">
    <citation type="submission" date="2024-09" db="EMBL/GenBank/DDBJ databases">
        <authorList>
            <person name="Sun Q."/>
            <person name="Mori K."/>
        </authorList>
    </citation>
    <scope>NUCLEOTIDE SEQUENCE [LARGE SCALE GENOMIC DNA]</scope>
    <source>
        <strain evidence="7 8">TBRC 0563</strain>
    </source>
</reference>
<keyword evidence="4" id="KW-0804">Transcription</keyword>
<dbReference type="RefSeq" id="WP_378209851.1">
    <property type="nucleotide sequence ID" value="NZ_JBHLZP010000339.1"/>
</dbReference>
<name>A0ABV5YPU6_9ACTN</name>
<keyword evidence="1" id="KW-0678">Repressor</keyword>
<feature type="domain" description="HTH tetR-type" evidence="6">
    <location>
        <begin position="10"/>
        <end position="70"/>
    </location>
</feature>
<dbReference type="PROSITE" id="PS50977">
    <property type="entry name" value="HTH_TETR_2"/>
    <property type="match status" value="1"/>
</dbReference>
<dbReference type="InterPro" id="IPR001647">
    <property type="entry name" value="HTH_TetR"/>
</dbReference>
<evidence type="ECO:0000256" key="2">
    <source>
        <dbReference type="ARBA" id="ARBA00023015"/>
    </source>
</evidence>
<evidence type="ECO:0000256" key="3">
    <source>
        <dbReference type="ARBA" id="ARBA00023125"/>
    </source>
</evidence>
<dbReference type="InterPro" id="IPR050109">
    <property type="entry name" value="HTH-type_TetR-like_transc_reg"/>
</dbReference>
<keyword evidence="2" id="KW-0805">Transcription regulation</keyword>
<keyword evidence="8" id="KW-1185">Reference proteome</keyword>
<evidence type="ECO:0000256" key="4">
    <source>
        <dbReference type="ARBA" id="ARBA00023163"/>
    </source>
</evidence>
<dbReference type="SUPFAM" id="SSF48498">
    <property type="entry name" value="Tetracyclin repressor-like, C-terminal domain"/>
    <property type="match status" value="1"/>
</dbReference>
<dbReference type="Pfam" id="PF00440">
    <property type="entry name" value="TetR_N"/>
    <property type="match status" value="1"/>
</dbReference>
<dbReference type="Pfam" id="PF13977">
    <property type="entry name" value="TetR_C_6"/>
    <property type="match status" value="1"/>
</dbReference>
<dbReference type="PANTHER" id="PTHR30055">
    <property type="entry name" value="HTH-TYPE TRANSCRIPTIONAL REGULATOR RUTR"/>
    <property type="match status" value="1"/>
</dbReference>
<evidence type="ECO:0000256" key="5">
    <source>
        <dbReference type="PROSITE-ProRule" id="PRU00335"/>
    </source>
</evidence>
<accession>A0ABV5YPU6</accession>
<evidence type="ECO:0000256" key="1">
    <source>
        <dbReference type="ARBA" id="ARBA00022491"/>
    </source>
</evidence>
<gene>
    <name evidence="7" type="ORF">ACFFNX_33350</name>
</gene>
<dbReference type="InterPro" id="IPR023772">
    <property type="entry name" value="DNA-bd_HTH_TetR-type_CS"/>
</dbReference>
<feature type="DNA-binding region" description="H-T-H motif" evidence="5">
    <location>
        <begin position="33"/>
        <end position="52"/>
    </location>
</feature>
<keyword evidence="3 5" id="KW-0238">DNA-binding</keyword>
<protein>
    <submittedName>
        <fullName evidence="7">TetR/AcrR family transcriptional regulator</fullName>
    </submittedName>
</protein>
<dbReference type="PRINTS" id="PR00455">
    <property type="entry name" value="HTHTETR"/>
</dbReference>
<dbReference type="InterPro" id="IPR036271">
    <property type="entry name" value="Tet_transcr_reg_TetR-rel_C_sf"/>
</dbReference>
<dbReference type="PANTHER" id="PTHR30055:SF229">
    <property type="entry name" value="HTH-TYPE TRANSCRIPTIONAL REPRESSOR RV1474C"/>
    <property type="match status" value="1"/>
</dbReference>
<organism evidence="7 8">
    <name type="scientific">Actinoallomurus acaciae</name>
    <dbReference type="NCBI Taxonomy" id="502577"/>
    <lineage>
        <taxon>Bacteria</taxon>
        <taxon>Bacillati</taxon>
        <taxon>Actinomycetota</taxon>
        <taxon>Actinomycetes</taxon>
        <taxon>Streptosporangiales</taxon>
        <taxon>Thermomonosporaceae</taxon>
        <taxon>Actinoallomurus</taxon>
    </lineage>
</organism>
<dbReference type="SUPFAM" id="SSF46689">
    <property type="entry name" value="Homeodomain-like"/>
    <property type="match status" value="1"/>
</dbReference>
<dbReference type="InterPro" id="IPR009057">
    <property type="entry name" value="Homeodomain-like_sf"/>
</dbReference>
<dbReference type="Proteomes" id="UP001589627">
    <property type="component" value="Unassembled WGS sequence"/>
</dbReference>
<dbReference type="PROSITE" id="PS01081">
    <property type="entry name" value="HTH_TETR_1"/>
    <property type="match status" value="1"/>
</dbReference>
<evidence type="ECO:0000313" key="7">
    <source>
        <dbReference type="EMBL" id="MFB9837069.1"/>
    </source>
</evidence>
<sequence length="197" mass="21180">MPKVGEEHLRARREEILGAAARCFARAGFHRTTIQDIAAESGLSPGLVYRYFADKEAMITAIAARWHESQAGLLRTGDAGTTEDLVPGYLGLLRSLAAPAERERVRLGVQIWAEALRAPEVEAVARAGVDAPREVVARLVRAAQDRGELPAGLPPDGLARVFIAIYQGLALQTAWDAGLDNDAYVRAVEGLVSLLTS</sequence>